<keyword evidence="1" id="KW-0805">Transcription regulation</keyword>
<evidence type="ECO:0000256" key="2">
    <source>
        <dbReference type="ARBA" id="ARBA00023125"/>
    </source>
</evidence>
<protein>
    <submittedName>
        <fullName evidence="7">CerR family C-terminal domain-containing protein</fullName>
    </submittedName>
</protein>
<keyword evidence="2 4" id="KW-0238">DNA-binding</keyword>
<dbReference type="Pfam" id="PF09209">
    <property type="entry name" value="CecR_C"/>
    <property type="match status" value="1"/>
</dbReference>
<reference evidence="7 8" key="1">
    <citation type="journal article" date="2016" name="Int. J. Syst. Evol. Microbiol.">
        <title>Pyruvatibacter mobilis gen. nov., sp. nov., a marine bacterium from the culture broth of Picochlorum sp. 122.</title>
        <authorList>
            <person name="Wang G."/>
            <person name="Tang M."/>
            <person name="Wu H."/>
            <person name="Dai S."/>
            <person name="Li T."/>
            <person name="Chen C."/>
            <person name="He H."/>
            <person name="Fan J."/>
            <person name="Xiang W."/>
            <person name="Li X."/>
        </authorList>
    </citation>
    <scope>NUCLEOTIDE SEQUENCE [LARGE SCALE GENOMIC DNA]</scope>
    <source>
        <strain evidence="7 8">GYP-11</strain>
    </source>
</reference>
<dbReference type="Gene3D" id="1.10.10.60">
    <property type="entry name" value="Homeodomain-like"/>
    <property type="match status" value="1"/>
</dbReference>
<dbReference type="PANTHER" id="PTHR30055:SF234">
    <property type="entry name" value="HTH-TYPE TRANSCRIPTIONAL REGULATOR BETI"/>
    <property type="match status" value="1"/>
</dbReference>
<evidence type="ECO:0000256" key="1">
    <source>
        <dbReference type="ARBA" id="ARBA00023015"/>
    </source>
</evidence>
<gene>
    <name evidence="7" type="ORF">GTQ45_07075</name>
</gene>
<dbReference type="InterPro" id="IPR036271">
    <property type="entry name" value="Tet_transcr_reg_TetR-rel_C_sf"/>
</dbReference>
<proteinExistence type="predicted"/>
<dbReference type="InterPro" id="IPR050109">
    <property type="entry name" value="HTH-type_TetR-like_transc_reg"/>
</dbReference>
<organism evidence="7 8">
    <name type="scientific">Pyruvatibacter mobilis</name>
    <dbReference type="NCBI Taxonomy" id="1712261"/>
    <lineage>
        <taxon>Bacteria</taxon>
        <taxon>Pseudomonadati</taxon>
        <taxon>Pseudomonadota</taxon>
        <taxon>Alphaproteobacteria</taxon>
        <taxon>Hyphomicrobiales</taxon>
        <taxon>Parvibaculaceae</taxon>
        <taxon>Pyruvatibacter</taxon>
    </lineage>
</organism>
<name>A0A845QAD2_9HYPH</name>
<keyword evidence="8" id="KW-1185">Reference proteome</keyword>
<evidence type="ECO:0000256" key="3">
    <source>
        <dbReference type="ARBA" id="ARBA00023163"/>
    </source>
</evidence>
<dbReference type="GO" id="GO:0000976">
    <property type="term" value="F:transcription cis-regulatory region binding"/>
    <property type="evidence" value="ECO:0007669"/>
    <property type="project" value="TreeGrafter"/>
</dbReference>
<dbReference type="PROSITE" id="PS50977">
    <property type="entry name" value="HTH_TETR_2"/>
    <property type="match status" value="1"/>
</dbReference>
<evidence type="ECO:0000259" key="6">
    <source>
        <dbReference type="PROSITE" id="PS50977"/>
    </source>
</evidence>
<dbReference type="PROSITE" id="PS01081">
    <property type="entry name" value="HTH_TETR_1"/>
    <property type="match status" value="1"/>
</dbReference>
<sequence length="228" mass="25230">MTNPAPLKSPRWSSATSSSKGDSTRQTILLAAATAFGDKGYDAVSTREIARLAGVNQPAINYYFKGKEELYRACAEAIVDEFYEHTQQAADEAVRLLQSTRDPNALRGALRSVIRELSVLLILSEQHQSWSAFVAREVRNPGPAHQIIFTRLWEPGIELVAWLVAGIKGHRKVEPQSRIEAILLLSSLIGFGDGRSVTLRVMKWDRIGEAEFALIDEVVTRQIDAITG</sequence>
<dbReference type="RefSeq" id="WP_160587463.1">
    <property type="nucleotide sequence ID" value="NZ_BMHN01000001.1"/>
</dbReference>
<dbReference type="Pfam" id="PF00440">
    <property type="entry name" value="TetR_N"/>
    <property type="match status" value="1"/>
</dbReference>
<dbReference type="Proteomes" id="UP000470384">
    <property type="component" value="Unassembled WGS sequence"/>
</dbReference>
<keyword evidence="3" id="KW-0804">Transcription</keyword>
<evidence type="ECO:0000313" key="8">
    <source>
        <dbReference type="Proteomes" id="UP000470384"/>
    </source>
</evidence>
<dbReference type="InterPro" id="IPR009057">
    <property type="entry name" value="Homeodomain-like_sf"/>
</dbReference>
<dbReference type="AlphaFoldDB" id="A0A845QAD2"/>
<evidence type="ECO:0000313" key="7">
    <source>
        <dbReference type="EMBL" id="NBG95492.1"/>
    </source>
</evidence>
<feature type="region of interest" description="Disordered" evidence="5">
    <location>
        <begin position="1"/>
        <end position="21"/>
    </location>
</feature>
<dbReference type="SUPFAM" id="SSF48498">
    <property type="entry name" value="Tetracyclin repressor-like, C-terminal domain"/>
    <property type="match status" value="1"/>
</dbReference>
<dbReference type="InterPro" id="IPR001647">
    <property type="entry name" value="HTH_TetR"/>
</dbReference>
<dbReference type="GeneID" id="300655042"/>
<dbReference type="OrthoDB" id="7584337at2"/>
<feature type="DNA-binding region" description="H-T-H motif" evidence="4">
    <location>
        <begin position="45"/>
        <end position="64"/>
    </location>
</feature>
<dbReference type="Gene3D" id="1.10.357.10">
    <property type="entry name" value="Tetracycline Repressor, domain 2"/>
    <property type="match status" value="1"/>
</dbReference>
<dbReference type="PANTHER" id="PTHR30055">
    <property type="entry name" value="HTH-TYPE TRANSCRIPTIONAL REGULATOR RUTR"/>
    <property type="match status" value="1"/>
</dbReference>
<dbReference type="EMBL" id="WXYQ01000005">
    <property type="protein sequence ID" value="NBG95492.1"/>
    <property type="molecule type" value="Genomic_DNA"/>
</dbReference>
<evidence type="ECO:0000256" key="4">
    <source>
        <dbReference type="PROSITE-ProRule" id="PRU00335"/>
    </source>
</evidence>
<feature type="domain" description="HTH tetR-type" evidence="6">
    <location>
        <begin position="22"/>
        <end position="82"/>
    </location>
</feature>
<comment type="caution">
    <text evidence="7">The sequence shown here is derived from an EMBL/GenBank/DDBJ whole genome shotgun (WGS) entry which is preliminary data.</text>
</comment>
<dbReference type="GO" id="GO:0003700">
    <property type="term" value="F:DNA-binding transcription factor activity"/>
    <property type="evidence" value="ECO:0007669"/>
    <property type="project" value="TreeGrafter"/>
</dbReference>
<dbReference type="InterPro" id="IPR015292">
    <property type="entry name" value="Tscrpt_reg_YbiH_C"/>
</dbReference>
<dbReference type="InterPro" id="IPR023772">
    <property type="entry name" value="DNA-bd_HTH_TetR-type_CS"/>
</dbReference>
<evidence type="ECO:0000256" key="5">
    <source>
        <dbReference type="SAM" id="MobiDB-lite"/>
    </source>
</evidence>
<dbReference type="SUPFAM" id="SSF46689">
    <property type="entry name" value="Homeodomain-like"/>
    <property type="match status" value="1"/>
</dbReference>
<dbReference type="PRINTS" id="PR00455">
    <property type="entry name" value="HTHTETR"/>
</dbReference>
<accession>A0A845QAD2</accession>